<evidence type="ECO:0000313" key="2">
    <source>
        <dbReference type="EMBL" id="EWC74901.1"/>
    </source>
</evidence>
<dbReference type="AlphaFoldDB" id="W7JTK1"/>
<evidence type="ECO:0000256" key="1">
    <source>
        <dbReference type="SAM" id="MobiDB-lite"/>
    </source>
</evidence>
<dbReference type="Proteomes" id="UP000030697">
    <property type="component" value="Unassembled WGS sequence"/>
</dbReference>
<gene>
    <name evidence="2" type="ORF">C923_04423</name>
</gene>
<reference evidence="2 3" key="1">
    <citation type="submission" date="2013-02" db="EMBL/GenBank/DDBJ databases">
        <title>The Genome Sequence of Plasmodium falciparum UGT5.1.</title>
        <authorList>
            <consortium name="The Broad Institute Genome Sequencing Platform"/>
            <consortium name="The Broad Institute Genome Sequencing Center for Infectious Disease"/>
            <person name="Neafsey D."/>
            <person name="Cheeseman I."/>
            <person name="Volkman S."/>
            <person name="Adams J."/>
            <person name="Walker B."/>
            <person name="Young S.K."/>
            <person name="Zeng Q."/>
            <person name="Gargeya S."/>
            <person name="Fitzgerald M."/>
            <person name="Haas B."/>
            <person name="Abouelleil A."/>
            <person name="Alvarado L."/>
            <person name="Arachchi H.M."/>
            <person name="Berlin A.M."/>
            <person name="Chapman S.B."/>
            <person name="Dewar J."/>
            <person name="Goldberg J."/>
            <person name="Griggs A."/>
            <person name="Gujja S."/>
            <person name="Hansen M."/>
            <person name="Howarth C."/>
            <person name="Imamovic A."/>
            <person name="Larimer J."/>
            <person name="McCowan C."/>
            <person name="Murphy C."/>
            <person name="Neiman D."/>
            <person name="Pearson M."/>
            <person name="Priest M."/>
            <person name="Roberts A."/>
            <person name="Saif S."/>
            <person name="Shea T."/>
            <person name="Sisk P."/>
            <person name="Sykes S."/>
            <person name="Wortman J."/>
            <person name="Nusbaum C."/>
            <person name="Birren B."/>
        </authorList>
    </citation>
    <scope>NUCLEOTIDE SEQUENCE [LARGE SCALE GENOMIC DNA]</scope>
    <source>
        <strain evidence="2 3">UGT5.1</strain>
    </source>
</reference>
<feature type="region of interest" description="Disordered" evidence="1">
    <location>
        <begin position="38"/>
        <end position="69"/>
    </location>
</feature>
<sequence>MYGCLIVLFNNVIFKVVNKLIKGYFYVYINFGDTTINTTTNNNTTNNNSNNNNSNNSNNNNSNNNNNNNNVVLKNISMFKLKIKINKKKKK</sequence>
<name>W7JTK1_PLAFA</name>
<accession>W7JTK1</accession>
<dbReference type="EMBL" id="KE124678">
    <property type="protein sequence ID" value="EWC74901.1"/>
    <property type="molecule type" value="Genomic_DNA"/>
</dbReference>
<evidence type="ECO:0000313" key="3">
    <source>
        <dbReference type="Proteomes" id="UP000030697"/>
    </source>
</evidence>
<proteinExistence type="predicted"/>
<organism evidence="2 3">
    <name type="scientific">Plasmodium falciparum UGT5.1</name>
    <dbReference type="NCBI Taxonomy" id="1237627"/>
    <lineage>
        <taxon>Eukaryota</taxon>
        <taxon>Sar</taxon>
        <taxon>Alveolata</taxon>
        <taxon>Apicomplexa</taxon>
        <taxon>Aconoidasida</taxon>
        <taxon>Haemosporida</taxon>
        <taxon>Plasmodiidae</taxon>
        <taxon>Plasmodium</taxon>
        <taxon>Plasmodium (Laverania)</taxon>
    </lineage>
</organism>
<protein>
    <submittedName>
        <fullName evidence="2">Uncharacterized protein</fullName>
    </submittedName>
</protein>